<sequence length="218" mass="24301">MTDMQAESPEAEVILQPRRRPAQKRSRERYSRILTAARTVLVDVGFESFTFDEVAKRAEVPIGTLYQFFANKYVLICELDREDTAATVAELTHFAQQVPALQWPDILDEMIDHFADMWRADPSRRAVWHAVQSTPATRTTAAATEQPVLALLAGVLEPLSPHATESERRNMAGLLVHTLVSLLNYAVGINDASEEVFAGTVGEIKRMLVAYLFAVATD</sequence>
<dbReference type="OrthoDB" id="5242390at2"/>
<dbReference type="Proteomes" id="UP000035199">
    <property type="component" value="Chromosome"/>
</dbReference>
<evidence type="ECO:0000259" key="4">
    <source>
        <dbReference type="PROSITE" id="PS50977"/>
    </source>
</evidence>
<dbReference type="InterPro" id="IPR041674">
    <property type="entry name" value="TetR_C_22"/>
</dbReference>
<evidence type="ECO:0000313" key="6">
    <source>
        <dbReference type="Proteomes" id="UP000035199"/>
    </source>
</evidence>
<dbReference type="SUPFAM" id="SSF46689">
    <property type="entry name" value="Homeodomain-like"/>
    <property type="match status" value="1"/>
</dbReference>
<dbReference type="Gene3D" id="1.10.357.10">
    <property type="entry name" value="Tetracycline Repressor, domain 2"/>
    <property type="match status" value="1"/>
</dbReference>
<evidence type="ECO:0000256" key="1">
    <source>
        <dbReference type="ARBA" id="ARBA00023125"/>
    </source>
</evidence>
<accession>A0A0G3H204</accession>
<keyword evidence="1 2" id="KW-0238">DNA-binding</keyword>
<dbReference type="PANTHER" id="PTHR30055">
    <property type="entry name" value="HTH-TYPE TRANSCRIPTIONAL REGULATOR RUTR"/>
    <property type="match status" value="1"/>
</dbReference>
<dbReference type="AlphaFoldDB" id="A0A0G3H204"/>
<reference evidence="5 6" key="1">
    <citation type="journal article" date="2015" name="Genome Announc.">
        <title>Complete Genome Sequence of the Type Strain Corynebacterium mustelae DSM 45274, Isolated from Various Tissues of a Male Ferret with Lethal Sepsis.</title>
        <authorList>
            <person name="Ruckert C."/>
            <person name="Eimer J."/>
            <person name="Winkler A."/>
            <person name="Tauch A."/>
        </authorList>
    </citation>
    <scope>NUCLEOTIDE SEQUENCE [LARGE SCALE GENOMIC DNA]</scope>
    <source>
        <strain evidence="5 6">DSM 45274</strain>
    </source>
</reference>
<dbReference type="RefSeq" id="WP_144414210.1">
    <property type="nucleotide sequence ID" value="NZ_CP011542.1"/>
</dbReference>
<reference evidence="6" key="2">
    <citation type="submission" date="2015-05" db="EMBL/GenBank/DDBJ databases">
        <title>Complete genome sequence of Corynebacterium mustelae DSM 45274, isolated from various tissues of a male ferret with lethal sepsis.</title>
        <authorList>
            <person name="Ruckert C."/>
            <person name="Albersmeier A."/>
            <person name="Winkler A."/>
            <person name="Tauch A."/>
        </authorList>
    </citation>
    <scope>NUCLEOTIDE SEQUENCE [LARGE SCALE GENOMIC DNA]</scope>
    <source>
        <strain evidence="6">DSM 45274</strain>
    </source>
</reference>
<keyword evidence="6" id="KW-1185">Reference proteome</keyword>
<dbReference type="InterPro" id="IPR009057">
    <property type="entry name" value="Homeodomain-like_sf"/>
</dbReference>
<dbReference type="Pfam" id="PF17928">
    <property type="entry name" value="TetR_C_22"/>
    <property type="match status" value="1"/>
</dbReference>
<feature type="domain" description="HTH tetR-type" evidence="4">
    <location>
        <begin position="27"/>
        <end position="87"/>
    </location>
</feature>
<dbReference type="PRINTS" id="PR00455">
    <property type="entry name" value="HTHTETR"/>
</dbReference>
<dbReference type="PANTHER" id="PTHR30055:SF226">
    <property type="entry name" value="HTH-TYPE TRANSCRIPTIONAL REGULATOR PKSA"/>
    <property type="match status" value="1"/>
</dbReference>
<feature type="region of interest" description="Disordered" evidence="3">
    <location>
        <begin position="1"/>
        <end position="26"/>
    </location>
</feature>
<evidence type="ECO:0000313" key="5">
    <source>
        <dbReference type="EMBL" id="AKK06775.1"/>
    </source>
</evidence>
<proteinExistence type="predicted"/>
<name>A0A0G3H204_9CORY</name>
<organism evidence="5 6">
    <name type="scientific">Corynebacterium mustelae</name>
    <dbReference type="NCBI Taxonomy" id="571915"/>
    <lineage>
        <taxon>Bacteria</taxon>
        <taxon>Bacillati</taxon>
        <taxon>Actinomycetota</taxon>
        <taxon>Actinomycetes</taxon>
        <taxon>Mycobacteriales</taxon>
        <taxon>Corynebacteriaceae</taxon>
        <taxon>Corynebacterium</taxon>
    </lineage>
</organism>
<dbReference type="PATRIC" id="fig|571915.4.peg.2633"/>
<dbReference type="GO" id="GO:0000976">
    <property type="term" value="F:transcription cis-regulatory region binding"/>
    <property type="evidence" value="ECO:0007669"/>
    <property type="project" value="TreeGrafter"/>
</dbReference>
<dbReference type="PROSITE" id="PS50977">
    <property type="entry name" value="HTH_TETR_2"/>
    <property type="match status" value="1"/>
</dbReference>
<dbReference type="KEGG" id="cmv:CMUST_12345"/>
<dbReference type="InterPro" id="IPR001647">
    <property type="entry name" value="HTH_TetR"/>
</dbReference>
<dbReference type="EMBL" id="CP011542">
    <property type="protein sequence ID" value="AKK06775.1"/>
    <property type="molecule type" value="Genomic_DNA"/>
</dbReference>
<evidence type="ECO:0000256" key="2">
    <source>
        <dbReference type="PROSITE-ProRule" id="PRU00335"/>
    </source>
</evidence>
<feature type="compositionally biased region" description="Basic residues" evidence="3">
    <location>
        <begin position="17"/>
        <end position="26"/>
    </location>
</feature>
<protein>
    <submittedName>
        <fullName evidence="5">Transcriptional regulator, TetR family</fullName>
    </submittedName>
</protein>
<feature type="DNA-binding region" description="H-T-H motif" evidence="2">
    <location>
        <begin position="50"/>
        <end position="69"/>
    </location>
</feature>
<gene>
    <name evidence="5" type="ORF">CMUST_12345</name>
</gene>
<evidence type="ECO:0000256" key="3">
    <source>
        <dbReference type="SAM" id="MobiDB-lite"/>
    </source>
</evidence>
<dbReference type="GO" id="GO:0003700">
    <property type="term" value="F:DNA-binding transcription factor activity"/>
    <property type="evidence" value="ECO:0007669"/>
    <property type="project" value="TreeGrafter"/>
</dbReference>
<dbReference type="InterPro" id="IPR050109">
    <property type="entry name" value="HTH-type_TetR-like_transc_reg"/>
</dbReference>
<dbReference type="STRING" id="571915.CMUST_12345"/>
<dbReference type="Pfam" id="PF00440">
    <property type="entry name" value="TetR_N"/>
    <property type="match status" value="1"/>
</dbReference>